<keyword evidence="2" id="KW-0812">Transmembrane</keyword>
<feature type="transmembrane region" description="Helical" evidence="2">
    <location>
        <begin position="137"/>
        <end position="159"/>
    </location>
</feature>
<feature type="transmembrane region" description="Helical" evidence="2">
    <location>
        <begin position="111"/>
        <end position="131"/>
    </location>
</feature>
<protein>
    <recommendedName>
        <fullName evidence="5">4-amino-4-deoxy-L-arabinose transferase-like glycosyltransferase</fullName>
    </recommendedName>
</protein>
<feature type="transmembrane region" description="Helical" evidence="2">
    <location>
        <begin position="318"/>
        <end position="339"/>
    </location>
</feature>
<name>A0ABX1S765_9PSEU</name>
<reference evidence="3 4" key="1">
    <citation type="submission" date="2020-04" db="EMBL/GenBank/DDBJ databases">
        <authorList>
            <person name="Klaysubun C."/>
            <person name="Duangmal K."/>
            <person name="Lipun K."/>
        </authorList>
    </citation>
    <scope>NUCLEOTIDE SEQUENCE [LARGE SCALE GENOMIC DNA]</scope>
    <source>
        <strain evidence="3 4">K10HN5</strain>
    </source>
</reference>
<accession>A0ABX1S765</accession>
<evidence type="ECO:0000256" key="2">
    <source>
        <dbReference type="SAM" id="Phobius"/>
    </source>
</evidence>
<organism evidence="3 4">
    <name type="scientific">Pseudonocardia acidicola</name>
    <dbReference type="NCBI Taxonomy" id="2724939"/>
    <lineage>
        <taxon>Bacteria</taxon>
        <taxon>Bacillati</taxon>
        <taxon>Actinomycetota</taxon>
        <taxon>Actinomycetes</taxon>
        <taxon>Pseudonocardiales</taxon>
        <taxon>Pseudonocardiaceae</taxon>
        <taxon>Pseudonocardia</taxon>
    </lineage>
</organism>
<evidence type="ECO:0000313" key="4">
    <source>
        <dbReference type="Proteomes" id="UP000820669"/>
    </source>
</evidence>
<gene>
    <name evidence="3" type="ORF">HF526_08795</name>
</gene>
<comment type="caution">
    <text evidence="3">The sequence shown here is derived from an EMBL/GenBank/DDBJ whole genome shotgun (WGS) entry which is preliminary data.</text>
</comment>
<feature type="transmembrane region" description="Helical" evidence="2">
    <location>
        <begin position="242"/>
        <end position="262"/>
    </location>
</feature>
<feature type="transmembrane region" description="Helical" evidence="2">
    <location>
        <begin position="374"/>
        <end position="394"/>
    </location>
</feature>
<evidence type="ECO:0008006" key="5">
    <source>
        <dbReference type="Google" id="ProtNLM"/>
    </source>
</evidence>
<evidence type="ECO:0000313" key="3">
    <source>
        <dbReference type="EMBL" id="NMH97405.1"/>
    </source>
</evidence>
<keyword evidence="2" id="KW-0472">Membrane</keyword>
<keyword evidence="4" id="KW-1185">Reference proteome</keyword>
<feature type="transmembrane region" description="Helical" evidence="2">
    <location>
        <begin position="199"/>
        <end position="221"/>
    </location>
</feature>
<dbReference type="RefSeq" id="WP_169380857.1">
    <property type="nucleotide sequence ID" value="NZ_JAAXLA010000012.1"/>
</dbReference>
<feature type="transmembrane region" description="Helical" evidence="2">
    <location>
        <begin position="28"/>
        <end position="46"/>
    </location>
</feature>
<sequence length="557" mass="57010">MHATRPEGRERPATAGRTRPGPETHARFLPAAATLLVAVPFIVVAVRSLTANRHVLFAGDQALIGLDVDDAARLDQTVGAYSRYLWAHPGPAWFYLLAPVHQLSGAGSAGLVAATAVVNAVFAGLLVAVVHRRGSPVPTLVVAALVLGFVLRMPAAFFVQVWNPFAVLLPAALLVALGAEAVARAGLCHLLATAVVGSYLLQTHVGTLPLVGLVTLAAALGTWHGARRRGREENRPVHPRRAAVLGGLLVLIWLPPVVQQLTAAPGQGNLRRLAAFFLHPGAGAVGHTPREAVTAVGRMLATAPYGRGPGPLEMDVSVLPGSVIVALLAQAGAAVVLVAAGRRLGQSRVQWTGLLVLVALVAAVAAARTATGPLYWYLIVWAGVLPLCTAIGYADLTAGLLARRWCLVGSSASAPLRRSVAPAVAGGVVAVLVAGASVSLGRATPAVPDSAGVHAAMPLVNVALGDPGGAPAVTLELDDHELWPIAAGVAYDLTGKGYRVLAGPSIGDLFGPHRVMRHPVGPVVVLAAAGAPDGGGRLLGTFGTEITAAELYLRPPG</sequence>
<evidence type="ECO:0000256" key="1">
    <source>
        <dbReference type="SAM" id="MobiDB-lite"/>
    </source>
</evidence>
<dbReference type="EMBL" id="JAAXLA010000012">
    <property type="protein sequence ID" value="NMH97405.1"/>
    <property type="molecule type" value="Genomic_DNA"/>
</dbReference>
<proteinExistence type="predicted"/>
<keyword evidence="2" id="KW-1133">Transmembrane helix</keyword>
<feature type="region of interest" description="Disordered" evidence="1">
    <location>
        <begin position="1"/>
        <end position="23"/>
    </location>
</feature>
<dbReference type="Proteomes" id="UP000820669">
    <property type="component" value="Unassembled WGS sequence"/>
</dbReference>
<feature type="compositionally biased region" description="Basic and acidic residues" evidence="1">
    <location>
        <begin position="1"/>
        <end position="12"/>
    </location>
</feature>
<feature type="transmembrane region" description="Helical" evidence="2">
    <location>
        <begin position="351"/>
        <end position="368"/>
    </location>
</feature>